<name>A0A368XR48_9BURK</name>
<accession>A0A368XR48</accession>
<keyword evidence="3" id="KW-1185">Reference proteome</keyword>
<dbReference type="InterPro" id="IPR029058">
    <property type="entry name" value="AB_hydrolase_fold"/>
</dbReference>
<evidence type="ECO:0000313" key="3">
    <source>
        <dbReference type="Proteomes" id="UP000252884"/>
    </source>
</evidence>
<dbReference type="InterPro" id="IPR045556">
    <property type="entry name" value="DUF6351"/>
</dbReference>
<proteinExistence type="predicted"/>
<evidence type="ECO:0000259" key="1">
    <source>
        <dbReference type="Pfam" id="PF19878"/>
    </source>
</evidence>
<dbReference type="Proteomes" id="UP000252884">
    <property type="component" value="Unassembled WGS sequence"/>
</dbReference>
<comment type="caution">
    <text evidence="2">The sequence shown here is derived from an EMBL/GenBank/DDBJ whole genome shotgun (WGS) entry which is preliminary data.</text>
</comment>
<dbReference type="SUPFAM" id="SSF53474">
    <property type="entry name" value="alpha/beta-Hydrolases"/>
    <property type="match status" value="1"/>
</dbReference>
<dbReference type="Pfam" id="PF19878">
    <property type="entry name" value="DUF6351"/>
    <property type="match status" value="1"/>
</dbReference>
<evidence type="ECO:0000313" key="2">
    <source>
        <dbReference type="EMBL" id="RCW68484.1"/>
    </source>
</evidence>
<dbReference type="AlphaFoldDB" id="A0A368XR48"/>
<gene>
    <name evidence="2" type="ORF">DES41_1075</name>
</gene>
<feature type="domain" description="DUF6351" evidence="1">
    <location>
        <begin position="1"/>
        <end position="681"/>
    </location>
</feature>
<reference evidence="2 3" key="1">
    <citation type="submission" date="2018-07" db="EMBL/GenBank/DDBJ databases">
        <title>Genomic Encyclopedia of Type Strains, Phase IV (KMG-IV): sequencing the most valuable type-strain genomes for metagenomic binning, comparative biology and taxonomic classification.</title>
        <authorList>
            <person name="Goeker M."/>
        </authorList>
    </citation>
    <scope>NUCLEOTIDE SEQUENCE [LARGE SCALE GENOMIC DNA]</scope>
    <source>
        <strain evidence="2 3">DSM 21634</strain>
    </source>
</reference>
<protein>
    <recommendedName>
        <fullName evidence="1">DUF6351 domain-containing protein</fullName>
    </recommendedName>
</protein>
<organism evidence="2 3">
    <name type="scientific">Pseudorhodoferax soli</name>
    <dbReference type="NCBI Taxonomy" id="545864"/>
    <lineage>
        <taxon>Bacteria</taxon>
        <taxon>Pseudomonadati</taxon>
        <taxon>Pseudomonadota</taxon>
        <taxon>Betaproteobacteria</taxon>
        <taxon>Burkholderiales</taxon>
        <taxon>Comamonadaceae</taxon>
    </lineage>
</organism>
<sequence length="704" mass="74961">MVSDGSALLKISLPEGVVGSDVKVTREAVDVTANFKQSGEVLVGLIDGLSIGPNVVTVLAKGGVAKATLVNHDKNGPIISGPHQMPWACETERLMLRDGTSFGKAIDENCNAPTRTTYVYRTTSGEWKNLAAPFAIPADMSTTTSLNGNTVNYIVRVETGTLNRGIYQIAMLYDPNTEPQIAPGAAYKGWNGKAMYIFGGGVGSGYRQGFRLGTNVDVIASGPFGDEHEKLSRGFALLTSTLNLFQNNGSDVLSAETASMVKERFIKTYGEPIYVMGWGGSGGAMQQHLIANNYPGILDGIVPSGSFPDTHTTLPSDVDCSLMHRAFDNGNEVWTDEEKTAASGWNTWETCPQWESIYSPTWVVATATNIPETNYGSGLLYDFNTCPLSMPPGTAYDPITNPSGARCDLYSGIKNLLGIDPLTGFPARAYDNEGLQYGLGAYRNGKISAEKFVELNELAGGYTVDGALQAGRTQGSYVALNAMYEFGRVNEGGNLGGIPIIDTRTDPGKGAQVHDSLRSITMRERLVRSNGSAANQVMLKADGTPPVPGSAQSPANLDKIALLAMDQWLSSVKADKRSYASAMEKVVSNKPAGLSDGCYLNTGEVILESFDASNNGRCGTLMPVYSNPRIVAGAPLTDDVLKCQLKAIQAGDYPGMALDLFTRLRAVFPNGVCDFSKPGIGVKPLKGTYLEFGVNGLGTAEVLK</sequence>
<dbReference type="EMBL" id="QPJK01000007">
    <property type="protein sequence ID" value="RCW68484.1"/>
    <property type="molecule type" value="Genomic_DNA"/>
</dbReference>